<reference evidence="3 4" key="1">
    <citation type="submission" date="2015-01" db="EMBL/GenBank/DDBJ databases">
        <title>The Genome Sequence of Fonsecaea pedrosoi CBS 271.37.</title>
        <authorList>
            <consortium name="The Broad Institute Genomics Platform"/>
            <person name="Cuomo C."/>
            <person name="de Hoog S."/>
            <person name="Gorbushina A."/>
            <person name="Stielow B."/>
            <person name="Teixiera M."/>
            <person name="Abouelleil A."/>
            <person name="Chapman S.B."/>
            <person name="Priest M."/>
            <person name="Young S.K."/>
            <person name="Wortman J."/>
            <person name="Nusbaum C."/>
            <person name="Birren B."/>
        </authorList>
    </citation>
    <scope>NUCLEOTIDE SEQUENCE [LARGE SCALE GENOMIC DNA]</scope>
    <source>
        <strain evidence="3 4">CBS 271.37</strain>
    </source>
</reference>
<dbReference type="GeneID" id="25308219"/>
<feature type="compositionally biased region" description="Pro residues" evidence="1">
    <location>
        <begin position="140"/>
        <end position="175"/>
    </location>
</feature>
<dbReference type="OrthoDB" id="10520215at2759"/>
<evidence type="ECO:0000313" key="3">
    <source>
        <dbReference type="EMBL" id="KIW78890.1"/>
    </source>
</evidence>
<feature type="region of interest" description="Disordered" evidence="1">
    <location>
        <begin position="135"/>
        <end position="204"/>
    </location>
</feature>
<feature type="chain" id="PRO_5002242903" evidence="2">
    <location>
        <begin position="18"/>
        <end position="258"/>
    </location>
</feature>
<proteinExistence type="predicted"/>
<feature type="region of interest" description="Disordered" evidence="1">
    <location>
        <begin position="64"/>
        <end position="112"/>
    </location>
</feature>
<keyword evidence="4" id="KW-1185">Reference proteome</keyword>
<dbReference type="AlphaFoldDB" id="A0A0D2GK25"/>
<dbReference type="STRING" id="1442368.A0A0D2GK25"/>
<feature type="signal peptide" evidence="2">
    <location>
        <begin position="1"/>
        <end position="17"/>
    </location>
</feature>
<evidence type="ECO:0000256" key="2">
    <source>
        <dbReference type="SAM" id="SignalP"/>
    </source>
</evidence>
<evidence type="ECO:0000313" key="4">
    <source>
        <dbReference type="Proteomes" id="UP000053029"/>
    </source>
</evidence>
<dbReference type="RefSeq" id="XP_013282698.1">
    <property type="nucleotide sequence ID" value="XM_013427244.1"/>
</dbReference>
<keyword evidence="2" id="KW-0732">Signal</keyword>
<feature type="compositionally biased region" description="Low complexity" evidence="1">
    <location>
        <begin position="72"/>
        <end position="110"/>
    </location>
</feature>
<gene>
    <name evidence="3" type="ORF">Z517_08729</name>
</gene>
<organism evidence="3 4">
    <name type="scientific">Fonsecaea pedrosoi CBS 271.37</name>
    <dbReference type="NCBI Taxonomy" id="1442368"/>
    <lineage>
        <taxon>Eukaryota</taxon>
        <taxon>Fungi</taxon>
        <taxon>Dikarya</taxon>
        <taxon>Ascomycota</taxon>
        <taxon>Pezizomycotina</taxon>
        <taxon>Eurotiomycetes</taxon>
        <taxon>Chaetothyriomycetidae</taxon>
        <taxon>Chaetothyriales</taxon>
        <taxon>Herpotrichiellaceae</taxon>
        <taxon>Fonsecaea</taxon>
    </lineage>
</organism>
<dbReference type="VEuPathDB" id="FungiDB:Z517_08729"/>
<dbReference type="EMBL" id="KN846973">
    <property type="protein sequence ID" value="KIW78890.1"/>
    <property type="molecule type" value="Genomic_DNA"/>
</dbReference>
<sequence>MKSLLLLLSCLVATAAASGPVCSSGVYALLAPLRGYAPAQSYCTSHYPPSTVVTTVTLVSSAPVKAKRHFQTTTTTKTTTKAPSTTTVKPPSTSTTKPPSTTTTRSTSTSVDPKAALFSTLLSEASAIVSTLCSKRSHHLPPPPPPLPLLLLPPPPPPPPQAPFRPLPQVLPPQQPLRQQRRQPPRQALRHPLSAQKISKPAPAVPTVSASMSRQIAPAILASPAVELTAMASVYQQINSAPPRPAPTIHNARFCLTV</sequence>
<accession>A0A0D2GK25</accession>
<dbReference type="HOGENOM" id="CLU_1077829_0_0_1"/>
<evidence type="ECO:0000256" key="1">
    <source>
        <dbReference type="SAM" id="MobiDB-lite"/>
    </source>
</evidence>
<protein>
    <submittedName>
        <fullName evidence="3">Uncharacterized protein</fullName>
    </submittedName>
</protein>
<name>A0A0D2GK25_9EURO</name>
<dbReference type="Proteomes" id="UP000053029">
    <property type="component" value="Unassembled WGS sequence"/>
</dbReference>